<accession>A0ABU7KS63</accession>
<reference evidence="1 2" key="1">
    <citation type="submission" date="2023-07" db="EMBL/GenBank/DDBJ databases">
        <authorList>
            <person name="Girao M."/>
            <person name="Carvalho M.F."/>
        </authorList>
    </citation>
    <scope>NUCLEOTIDE SEQUENCE [LARGE SCALE GENOMIC DNA]</scope>
    <source>
        <strain evidence="1 2">66/93</strain>
    </source>
</reference>
<evidence type="ECO:0000313" key="2">
    <source>
        <dbReference type="Proteomes" id="UP001348641"/>
    </source>
</evidence>
<protein>
    <submittedName>
        <fullName evidence="1">Uncharacterized protein</fullName>
    </submittedName>
</protein>
<dbReference type="RefSeq" id="WP_330159200.1">
    <property type="nucleotide sequence ID" value="NZ_BAAAJA010000004.1"/>
</dbReference>
<proteinExistence type="predicted"/>
<gene>
    <name evidence="1" type="ORF">Q8A49_16780</name>
</gene>
<name>A0ABU7KS63_9ACTN</name>
<dbReference type="EMBL" id="JAUUCC010000040">
    <property type="protein sequence ID" value="MEE2052156.1"/>
    <property type="molecule type" value="Genomic_DNA"/>
</dbReference>
<organism evidence="1 2">
    <name type="scientific">Nocardiopsis tropica</name>
    <dbReference type="NCBI Taxonomy" id="109330"/>
    <lineage>
        <taxon>Bacteria</taxon>
        <taxon>Bacillati</taxon>
        <taxon>Actinomycetota</taxon>
        <taxon>Actinomycetes</taxon>
        <taxon>Streptosporangiales</taxon>
        <taxon>Nocardiopsidaceae</taxon>
        <taxon>Nocardiopsis</taxon>
    </lineage>
</organism>
<dbReference type="Proteomes" id="UP001348641">
    <property type="component" value="Unassembled WGS sequence"/>
</dbReference>
<comment type="caution">
    <text evidence="1">The sequence shown here is derived from an EMBL/GenBank/DDBJ whole genome shotgun (WGS) entry which is preliminary data.</text>
</comment>
<evidence type="ECO:0000313" key="1">
    <source>
        <dbReference type="EMBL" id="MEE2052156.1"/>
    </source>
</evidence>
<sequence length="244" mass="27458">MVLLDYRVGDILQVSCPSTEVRITGKSRNEVTVEWPWWTTDPDCDWSEWNGQVALPANPDSQDWEHELFRIEPTAEPLRIGDICRIGIPPTAVHVVNVGHFDPPLETGRLPRPRTEVVVVRAGISYDAEVAWEGCGIAPDDDIPITFNLLFRPYACLVAGDEVADASRRVWRFDGPWDWSPFDGGELREPTWPLTLLSRNNGAIPITAAALAQATRTGSHRQEMTRWIDLARAIPARMALRRQD</sequence>